<gene>
    <name evidence="1" type="ORF">GZ78_11480</name>
</gene>
<dbReference type="Proteomes" id="UP000028073">
    <property type="component" value="Unassembled WGS sequence"/>
</dbReference>
<dbReference type="EMBL" id="JOKH01000002">
    <property type="protein sequence ID" value="KEQ18167.1"/>
    <property type="molecule type" value="Genomic_DNA"/>
</dbReference>
<dbReference type="AlphaFoldDB" id="A0A081NI94"/>
<name>A0A081NI94_9GAMM</name>
<reference evidence="1 2" key="1">
    <citation type="submission" date="2014-06" db="EMBL/GenBank/DDBJ databases">
        <title>Whole Genome Sequences of Three Symbiotic Endozoicomonas Bacteria.</title>
        <authorList>
            <person name="Neave M.J."/>
            <person name="Apprill A."/>
            <person name="Voolstra C.R."/>
        </authorList>
    </citation>
    <scope>NUCLEOTIDE SEQUENCE [LARGE SCALE GENOMIC DNA]</scope>
    <source>
        <strain evidence="1 2">DSM 25634</strain>
    </source>
</reference>
<evidence type="ECO:0000313" key="1">
    <source>
        <dbReference type="EMBL" id="KEQ18167.1"/>
    </source>
</evidence>
<evidence type="ECO:0000313" key="2">
    <source>
        <dbReference type="Proteomes" id="UP000028073"/>
    </source>
</evidence>
<proteinExistence type="predicted"/>
<organism evidence="1 2">
    <name type="scientific">Endozoicomonas numazuensis</name>
    <dbReference type="NCBI Taxonomy" id="1137799"/>
    <lineage>
        <taxon>Bacteria</taxon>
        <taxon>Pseudomonadati</taxon>
        <taxon>Pseudomonadota</taxon>
        <taxon>Gammaproteobacteria</taxon>
        <taxon>Oceanospirillales</taxon>
        <taxon>Endozoicomonadaceae</taxon>
        <taxon>Endozoicomonas</taxon>
    </lineage>
</organism>
<keyword evidence="2" id="KW-1185">Reference proteome</keyword>
<comment type="caution">
    <text evidence="1">The sequence shown here is derived from an EMBL/GenBank/DDBJ whole genome shotgun (WGS) entry which is preliminary data.</text>
</comment>
<accession>A0A081NI94</accession>
<protein>
    <submittedName>
        <fullName evidence="1">Uncharacterized protein</fullName>
    </submittedName>
</protein>
<sequence>MHTSLPAAGITAPPAKNEIYENSKAAQSSGSGRFMMPDPLRSYENSREIMAESSTRYERLGRNYLGMIHLAASVLWLT</sequence>